<dbReference type="EMBL" id="GIFC01001002">
    <property type="protein sequence ID" value="MXU83085.1"/>
    <property type="molecule type" value="Transcribed_RNA"/>
</dbReference>
<sequence>MRAASLLCIVQGLVADYGALYGCLAGCGNGLLQFPINNKSRLVWTETRQYKKCERGRTKITRTLITQSFPLRS</sequence>
<protein>
    <submittedName>
        <fullName evidence="2">Putative secreted protein</fullName>
    </submittedName>
</protein>
<evidence type="ECO:0000256" key="1">
    <source>
        <dbReference type="SAM" id="SignalP"/>
    </source>
</evidence>
<feature type="chain" id="PRO_5025548240" evidence="1">
    <location>
        <begin position="16"/>
        <end position="73"/>
    </location>
</feature>
<evidence type="ECO:0000313" key="2">
    <source>
        <dbReference type="EMBL" id="MXU83085.1"/>
    </source>
</evidence>
<reference evidence="2" key="1">
    <citation type="submission" date="2019-12" db="EMBL/GenBank/DDBJ databases">
        <title>An insight into the sialome of adult female Ixodes ricinus ticks feeding for 6 days.</title>
        <authorList>
            <person name="Perner J."/>
            <person name="Ribeiro J.M.C."/>
        </authorList>
    </citation>
    <scope>NUCLEOTIDE SEQUENCE</scope>
    <source>
        <strain evidence="2">Semi-engorged</strain>
        <tissue evidence="2">Salivary glands</tissue>
    </source>
</reference>
<feature type="signal peptide" evidence="1">
    <location>
        <begin position="1"/>
        <end position="15"/>
    </location>
</feature>
<dbReference type="AlphaFoldDB" id="A0A6B0U3I1"/>
<accession>A0A6B0U3I1</accession>
<keyword evidence="1" id="KW-0732">Signal</keyword>
<proteinExistence type="predicted"/>
<organism evidence="2">
    <name type="scientific">Ixodes ricinus</name>
    <name type="common">Common tick</name>
    <name type="synonym">Acarus ricinus</name>
    <dbReference type="NCBI Taxonomy" id="34613"/>
    <lineage>
        <taxon>Eukaryota</taxon>
        <taxon>Metazoa</taxon>
        <taxon>Ecdysozoa</taxon>
        <taxon>Arthropoda</taxon>
        <taxon>Chelicerata</taxon>
        <taxon>Arachnida</taxon>
        <taxon>Acari</taxon>
        <taxon>Parasitiformes</taxon>
        <taxon>Ixodida</taxon>
        <taxon>Ixodoidea</taxon>
        <taxon>Ixodidae</taxon>
        <taxon>Ixodinae</taxon>
        <taxon>Ixodes</taxon>
    </lineage>
</organism>
<name>A0A6B0U3I1_IXORI</name>